<protein>
    <submittedName>
        <fullName evidence="2">Uncharacterized protein</fullName>
    </submittedName>
</protein>
<proteinExistence type="predicted"/>
<name>A0A2J5I2F4_9EURO</name>
<sequence length="582" mass="64907">MALPYNPLVPASMPSEMAYASIYESYVQALLRPPSSLAPLRSTTRLRRSNGSSSDEEPVPDLDGFIEEDLRAGGPHLCESPCDTLNMRSERSHRHYASVTGDRGKELIEKLDDICQNAGVTLLETRFCGRRCAFDTNKQPALTFLVLDKRQGVFDRAWLPLAKSLHKYLQRKGLGDINVEITDTRFGQRPSVFPCTPNDGIFHVWRAVAKDIMSAIDLTGIFTIGCFRVGDSVHPEGCPPTVLFGVDRKAPRDWKVVREATIRVLEQRGLTAVAILIRKDTNTVVAEYEQNLRTNPAKVCTQHASLGSSLSPHNIKDAHGTLGGWVELKSPRTGNWVPFAITCSHCVFPRMNSLSESDRRAVQGWKHTGVPAKDDTAEQLLKIDSPSQRDLGDVTERLTRDINELKNHPTYNKVENALACDEFVIPCEKASWKRIAGIIADKSEELRVISEFTRGNHYILGSVFSASGLQEVPSKEKPSELSIRDWALVNVGGRRRPGANTVSHILASPQRYFFPPFLTFVFFRSTSGRRVFLSYKTSRLISPPSTQPYLKSARQLASQRPSTETWFQSISRRGSLTASSLP</sequence>
<gene>
    <name evidence="2" type="ORF">BDW42DRAFT_163445</name>
</gene>
<keyword evidence="3" id="KW-1185">Reference proteome</keyword>
<dbReference type="EMBL" id="KZ559514">
    <property type="protein sequence ID" value="PLN84034.1"/>
    <property type="molecule type" value="Genomic_DNA"/>
</dbReference>
<evidence type="ECO:0000313" key="2">
    <source>
        <dbReference type="EMBL" id="PLN84034.1"/>
    </source>
</evidence>
<dbReference type="AlphaFoldDB" id="A0A2J5I2F4"/>
<feature type="region of interest" description="Disordered" evidence="1">
    <location>
        <begin position="41"/>
        <end position="62"/>
    </location>
</feature>
<reference evidence="3" key="1">
    <citation type="submission" date="2017-12" db="EMBL/GenBank/DDBJ databases">
        <authorList>
            <consortium name="DOE Joint Genome Institute"/>
            <person name="Mondo S.J."/>
            <person name="Kjaerbolling I."/>
            <person name="Vesth T.C."/>
            <person name="Frisvad J.C."/>
            <person name="Nybo J.L."/>
            <person name="Theobald S."/>
            <person name="Kuo A."/>
            <person name="Bowyer P."/>
            <person name="Matsuda Y."/>
            <person name="Lyhne E.K."/>
            <person name="Kogle M.E."/>
            <person name="Clum A."/>
            <person name="Lipzen A."/>
            <person name="Salamov A."/>
            <person name="Ngan C.Y."/>
            <person name="Daum C."/>
            <person name="Chiniquy J."/>
            <person name="Barry K."/>
            <person name="LaButti K."/>
            <person name="Haridas S."/>
            <person name="Simmons B.A."/>
            <person name="Magnuson J.K."/>
            <person name="Mortensen U.H."/>
            <person name="Larsen T.O."/>
            <person name="Grigoriev I.V."/>
            <person name="Baker S.E."/>
            <person name="Andersen M.R."/>
            <person name="Nordberg H.P."/>
            <person name="Cantor M.N."/>
            <person name="Hua S.X."/>
        </authorList>
    </citation>
    <scope>NUCLEOTIDE SEQUENCE [LARGE SCALE GENOMIC DNA]</scope>
    <source>
        <strain evidence="3">IBT 19404</strain>
    </source>
</reference>
<accession>A0A2J5I2F4</accession>
<evidence type="ECO:0000313" key="3">
    <source>
        <dbReference type="Proteomes" id="UP000235023"/>
    </source>
</evidence>
<evidence type="ECO:0000256" key="1">
    <source>
        <dbReference type="SAM" id="MobiDB-lite"/>
    </source>
</evidence>
<organism evidence="2 3">
    <name type="scientific">Aspergillus taichungensis</name>
    <dbReference type="NCBI Taxonomy" id="482145"/>
    <lineage>
        <taxon>Eukaryota</taxon>
        <taxon>Fungi</taxon>
        <taxon>Dikarya</taxon>
        <taxon>Ascomycota</taxon>
        <taxon>Pezizomycotina</taxon>
        <taxon>Eurotiomycetes</taxon>
        <taxon>Eurotiomycetidae</taxon>
        <taxon>Eurotiales</taxon>
        <taxon>Aspergillaceae</taxon>
        <taxon>Aspergillus</taxon>
        <taxon>Aspergillus subgen. Circumdati</taxon>
    </lineage>
</organism>
<dbReference type="OrthoDB" id="5424209at2759"/>
<dbReference type="Proteomes" id="UP000235023">
    <property type="component" value="Unassembled WGS sequence"/>
</dbReference>